<dbReference type="InterPro" id="IPR036291">
    <property type="entry name" value="NAD(P)-bd_dom_sf"/>
</dbReference>
<name>D2NU19_ROTMD</name>
<dbReference type="EMBL" id="AP011540">
    <property type="protein sequence ID" value="BAI65145.1"/>
    <property type="molecule type" value="Genomic_DNA"/>
</dbReference>
<dbReference type="KEGG" id="rmu:RMDY18_13130"/>
<dbReference type="STRING" id="680646.RMDY18_13130"/>
<dbReference type="eggNOG" id="COG0604">
    <property type="taxonomic scope" value="Bacteria"/>
</dbReference>
<dbReference type="InterPro" id="IPR013154">
    <property type="entry name" value="ADH-like_N"/>
</dbReference>
<protein>
    <submittedName>
        <fullName evidence="2">NADPH:quinone reductase</fullName>
    </submittedName>
</protein>
<dbReference type="PANTHER" id="PTHR11695:SF294">
    <property type="entry name" value="RETICULON-4-INTERACTING PROTEIN 1, MITOCHONDRIAL"/>
    <property type="match status" value="1"/>
</dbReference>
<dbReference type="Gene3D" id="3.90.180.10">
    <property type="entry name" value="Medium-chain alcohol dehydrogenases, catalytic domain"/>
    <property type="match status" value="1"/>
</dbReference>
<proteinExistence type="predicted"/>
<dbReference type="SUPFAM" id="SSF50129">
    <property type="entry name" value="GroES-like"/>
    <property type="match status" value="1"/>
</dbReference>
<dbReference type="Proteomes" id="UP000001883">
    <property type="component" value="Chromosome"/>
</dbReference>
<dbReference type="InterPro" id="IPR050700">
    <property type="entry name" value="YIM1/Zinc_Alcohol_DH_Fams"/>
</dbReference>
<dbReference type="SMART" id="SM00829">
    <property type="entry name" value="PKS_ER"/>
    <property type="match status" value="1"/>
</dbReference>
<evidence type="ECO:0000313" key="2">
    <source>
        <dbReference type="EMBL" id="BAI65145.1"/>
    </source>
</evidence>
<gene>
    <name evidence="2" type="ordered locus">RMDY18_13130</name>
</gene>
<dbReference type="HOGENOM" id="CLU_026673_3_3_11"/>
<dbReference type="Pfam" id="PF08240">
    <property type="entry name" value="ADH_N"/>
    <property type="match status" value="1"/>
</dbReference>
<sequence>MDTTRLPIVATLTALREWENAHTRHISTASSHNSGGNPMTTMRQIQLTEWGDESVLHEANVPIPSPVRGHVLIKTVAAGVNPIDVTTRKGLGPAAQLADPSYKPFVPGWDVAGTVVATAGDYTGFKVGDGVFGLVSFPSPAGAYAEYVLAPAHQLVKVPADVPCAQLGGAPLAALTAYQALFEVARLKEGERVLIHAGAGGVGHLAVQLAAQAGAQVFATASAANHEFVRSLGAQPIDYRTEDFRAVLGQTMDVVLNSTGQQTFLDSLEVLVPGGRIITLTSPDPLDVARERGFEAQWLTVHPDRTQMQEIARLMSLGLLKVHVDQVLDFSQAAQAHALVATGRTRGKIVLVP</sequence>
<dbReference type="CDD" id="cd05289">
    <property type="entry name" value="MDR_like_2"/>
    <property type="match status" value="1"/>
</dbReference>
<reference evidence="2 3" key="2">
    <citation type="journal article" date="2010" name="J Osaka Dent Univ">
        <title>Isolation and identification of Rothia mucilaginosa from persistent apical periodontitis lesions.</title>
        <authorList>
            <person name="Yamane K."/>
            <person name="Yoshida M."/>
            <person name="Fujihira T."/>
            <person name="Baba T."/>
            <person name="Tsuji N."/>
            <person name="Hayashi H."/>
            <person name="Sugimori C."/>
            <person name="Yamanaka T."/>
            <person name="Mashimo C."/>
            <person name="Nambu T."/>
            <person name="Kawai H."/>
            <person name="Fukushima H."/>
        </authorList>
    </citation>
    <scope>NUCLEOTIDE SEQUENCE [LARGE SCALE GENOMIC DNA]</scope>
    <source>
        <strain evidence="2 3">DY-18</strain>
    </source>
</reference>
<evidence type="ECO:0000259" key="1">
    <source>
        <dbReference type="SMART" id="SM00829"/>
    </source>
</evidence>
<dbReference type="Pfam" id="PF13602">
    <property type="entry name" value="ADH_zinc_N_2"/>
    <property type="match status" value="1"/>
</dbReference>
<dbReference type="PANTHER" id="PTHR11695">
    <property type="entry name" value="ALCOHOL DEHYDROGENASE RELATED"/>
    <property type="match status" value="1"/>
</dbReference>
<reference evidence="2 3" key="3">
    <citation type="journal article" date="2010" name="Sequencing">
        <title>Complete Genome Sequence of Rothia mucilaginosa DY-18: A Clinical Isolate with Dense Meshwork-Like Structures from a Persistent Apical Periodontitis Lesion.</title>
        <authorList>
            <person name="Yamane K."/>
            <person name="Nambu T."/>
            <person name="Yamanaka T."/>
            <person name="Mashimo C."/>
            <person name="Sugimori C."/>
            <person name="Leung K.-P."/>
            <person name="Fukushima H."/>
        </authorList>
    </citation>
    <scope>NUCLEOTIDE SEQUENCE [LARGE SCALE GENOMIC DNA]</scope>
    <source>
        <strain evidence="2 3">DY-18</strain>
    </source>
</reference>
<dbReference type="GO" id="GO:0016491">
    <property type="term" value="F:oxidoreductase activity"/>
    <property type="evidence" value="ECO:0007669"/>
    <property type="project" value="InterPro"/>
</dbReference>
<feature type="domain" description="Enoyl reductase (ER)" evidence="1">
    <location>
        <begin position="51"/>
        <end position="351"/>
    </location>
</feature>
<keyword evidence="3" id="KW-1185">Reference proteome</keyword>
<dbReference type="InterPro" id="IPR011032">
    <property type="entry name" value="GroES-like_sf"/>
</dbReference>
<accession>D2NU19</accession>
<dbReference type="SUPFAM" id="SSF51735">
    <property type="entry name" value="NAD(P)-binding Rossmann-fold domains"/>
    <property type="match status" value="1"/>
</dbReference>
<dbReference type="Gene3D" id="3.40.50.720">
    <property type="entry name" value="NAD(P)-binding Rossmann-like Domain"/>
    <property type="match status" value="1"/>
</dbReference>
<dbReference type="AlphaFoldDB" id="D2NU19"/>
<dbReference type="InterPro" id="IPR020843">
    <property type="entry name" value="ER"/>
</dbReference>
<organism evidence="2 3">
    <name type="scientific">Rothia mucilaginosa (strain DY-18)</name>
    <name type="common">Stomatococcus mucilaginosus</name>
    <dbReference type="NCBI Taxonomy" id="680646"/>
    <lineage>
        <taxon>Bacteria</taxon>
        <taxon>Bacillati</taxon>
        <taxon>Actinomycetota</taxon>
        <taxon>Actinomycetes</taxon>
        <taxon>Micrococcales</taxon>
        <taxon>Micrococcaceae</taxon>
        <taxon>Rothia</taxon>
    </lineage>
</organism>
<reference evidence="3" key="1">
    <citation type="submission" date="2009-07" db="EMBL/GenBank/DDBJ databases">
        <title>Complete genome sequence of Rothia mucilaginosa DJ.</title>
        <authorList>
            <person name="Yamane K."/>
            <person name="Nambu T."/>
            <person name="Mashimo C."/>
            <person name="Sugimori C."/>
            <person name="Yamanaka T."/>
            <person name="Leung K."/>
            <person name="Fukushima H."/>
        </authorList>
    </citation>
    <scope>NUCLEOTIDE SEQUENCE [LARGE SCALE GENOMIC DNA]</scope>
    <source>
        <strain evidence="3">DY-18</strain>
    </source>
</reference>
<evidence type="ECO:0000313" key="3">
    <source>
        <dbReference type="Proteomes" id="UP000001883"/>
    </source>
</evidence>